<evidence type="ECO:0000313" key="1">
    <source>
        <dbReference type="EMBL" id="KKL79412.1"/>
    </source>
</evidence>
<comment type="caution">
    <text evidence="1">The sequence shown here is derived from an EMBL/GenBank/DDBJ whole genome shotgun (WGS) entry which is preliminary data.</text>
</comment>
<sequence length="54" mass="6453">MTQQQLIEIIRSRAPRMKEAEARIRLIDAQKAYCDETHILLGQWRFTTQSGRMY</sequence>
<accession>A0A0F9HWC1</accession>
<dbReference type="EMBL" id="LAZR01023180">
    <property type="protein sequence ID" value="KKL79412.1"/>
    <property type="molecule type" value="Genomic_DNA"/>
</dbReference>
<organism evidence="1">
    <name type="scientific">marine sediment metagenome</name>
    <dbReference type="NCBI Taxonomy" id="412755"/>
    <lineage>
        <taxon>unclassified sequences</taxon>
        <taxon>metagenomes</taxon>
        <taxon>ecological metagenomes</taxon>
    </lineage>
</organism>
<dbReference type="AlphaFoldDB" id="A0A0F9HWC1"/>
<reference evidence="1" key="1">
    <citation type="journal article" date="2015" name="Nature">
        <title>Complex archaea that bridge the gap between prokaryotes and eukaryotes.</title>
        <authorList>
            <person name="Spang A."/>
            <person name="Saw J.H."/>
            <person name="Jorgensen S.L."/>
            <person name="Zaremba-Niedzwiedzka K."/>
            <person name="Martijn J."/>
            <person name="Lind A.E."/>
            <person name="van Eijk R."/>
            <person name="Schleper C."/>
            <person name="Guy L."/>
            <person name="Ettema T.J."/>
        </authorList>
    </citation>
    <scope>NUCLEOTIDE SEQUENCE</scope>
</reference>
<protein>
    <submittedName>
        <fullName evidence="1">Uncharacterized protein</fullName>
    </submittedName>
</protein>
<feature type="non-terminal residue" evidence="1">
    <location>
        <position position="54"/>
    </location>
</feature>
<proteinExistence type="predicted"/>
<gene>
    <name evidence="1" type="ORF">LCGC14_2015130</name>
</gene>
<name>A0A0F9HWC1_9ZZZZ</name>